<dbReference type="Proteomes" id="UP000501690">
    <property type="component" value="Linkage Group LG10"/>
</dbReference>
<dbReference type="AlphaFoldDB" id="A0A4D6NGG7"/>
<organism evidence="2 3">
    <name type="scientific">Vigna unguiculata</name>
    <name type="common">Cowpea</name>
    <dbReference type="NCBI Taxonomy" id="3917"/>
    <lineage>
        <taxon>Eukaryota</taxon>
        <taxon>Viridiplantae</taxon>
        <taxon>Streptophyta</taxon>
        <taxon>Embryophyta</taxon>
        <taxon>Tracheophyta</taxon>
        <taxon>Spermatophyta</taxon>
        <taxon>Magnoliopsida</taxon>
        <taxon>eudicotyledons</taxon>
        <taxon>Gunneridae</taxon>
        <taxon>Pentapetalae</taxon>
        <taxon>rosids</taxon>
        <taxon>fabids</taxon>
        <taxon>Fabales</taxon>
        <taxon>Fabaceae</taxon>
        <taxon>Papilionoideae</taxon>
        <taxon>50 kb inversion clade</taxon>
        <taxon>NPAAA clade</taxon>
        <taxon>indigoferoid/millettioid clade</taxon>
        <taxon>Phaseoleae</taxon>
        <taxon>Vigna</taxon>
    </lineage>
</organism>
<proteinExistence type="predicted"/>
<feature type="coiled-coil region" evidence="1">
    <location>
        <begin position="228"/>
        <end position="297"/>
    </location>
</feature>
<evidence type="ECO:0000313" key="3">
    <source>
        <dbReference type="Proteomes" id="UP000501690"/>
    </source>
</evidence>
<gene>
    <name evidence="2" type="ORF">DEO72_LG10g2270</name>
</gene>
<evidence type="ECO:0008006" key="4">
    <source>
        <dbReference type="Google" id="ProtNLM"/>
    </source>
</evidence>
<reference evidence="2 3" key="1">
    <citation type="submission" date="2019-04" db="EMBL/GenBank/DDBJ databases">
        <title>An improved genome assembly and genetic linkage map for asparagus bean, Vigna unguiculata ssp. sesquipedialis.</title>
        <authorList>
            <person name="Xia Q."/>
            <person name="Zhang R."/>
            <person name="Dong Y."/>
        </authorList>
    </citation>
    <scope>NUCLEOTIDE SEQUENCE [LARGE SCALE GENOMIC DNA]</scope>
    <source>
        <tissue evidence="2">Leaf</tissue>
    </source>
</reference>
<evidence type="ECO:0000256" key="1">
    <source>
        <dbReference type="SAM" id="Coils"/>
    </source>
</evidence>
<dbReference type="EMBL" id="CP039354">
    <property type="protein sequence ID" value="QCE11037.1"/>
    <property type="molecule type" value="Genomic_DNA"/>
</dbReference>
<name>A0A4D6NGG7_VIGUN</name>
<keyword evidence="1" id="KW-0175">Coiled coil</keyword>
<protein>
    <recommendedName>
        <fullName evidence="4">Transposase</fullName>
    </recommendedName>
</protein>
<evidence type="ECO:0000313" key="2">
    <source>
        <dbReference type="EMBL" id="QCE11037.1"/>
    </source>
</evidence>
<accession>A0A4D6NGG7</accession>
<sequence>MGVFRLLNVTPTQMHPNSWAYLQAFRLLCMALYLEPSPRAFLYFFVTRPKSPTTWLSLISRPGFNRLDAFTQSFKHFKDGFYKVVVKQAGRSHFYKADGNTKFLFFWTGNPWRTYGTNGQEELDAFPNLAKGEATKARAAGSIEVPNLQNSLVDVHVHGGTKRKAELPARPSKGKDVKKDIEINMPELLIDSIDNMEPNALVKAMVEFSSKTLILSQRMGSLYQRELKDGSRTKVDELQEKVDKYAEEKEGWKKEKEEWEEERKRLATWKVRCLDSEEKLKGRIADLEADYDEIKEKHDGGLFL</sequence>
<keyword evidence="3" id="KW-1185">Reference proteome</keyword>